<dbReference type="CDD" id="cd00397">
    <property type="entry name" value="DNA_BRE_C"/>
    <property type="match status" value="1"/>
</dbReference>
<evidence type="ECO:0000259" key="7">
    <source>
        <dbReference type="PROSITE" id="PS51898"/>
    </source>
</evidence>
<dbReference type="RefSeq" id="WP_007275002.1">
    <property type="nucleotide sequence ID" value="NZ_AOLM01000018.1"/>
</dbReference>
<dbReference type="PANTHER" id="PTHR30349:SF64">
    <property type="entry name" value="PROPHAGE INTEGRASE INTD-RELATED"/>
    <property type="match status" value="1"/>
</dbReference>
<dbReference type="Gene3D" id="1.10.443.10">
    <property type="entry name" value="Intergrase catalytic core"/>
    <property type="match status" value="1"/>
</dbReference>
<dbReference type="PROSITE" id="PS51900">
    <property type="entry name" value="CB"/>
    <property type="match status" value="1"/>
</dbReference>
<dbReference type="Gene3D" id="1.10.150.130">
    <property type="match status" value="1"/>
</dbReference>
<evidence type="ECO:0000256" key="4">
    <source>
        <dbReference type="ARBA" id="ARBA00023172"/>
    </source>
</evidence>
<dbReference type="Pfam" id="PF02899">
    <property type="entry name" value="Phage_int_SAM_1"/>
    <property type="match status" value="1"/>
</dbReference>
<evidence type="ECO:0000256" key="2">
    <source>
        <dbReference type="ARBA" id="ARBA00022908"/>
    </source>
</evidence>
<comment type="similarity">
    <text evidence="1">Belongs to the 'phage' integrase family.</text>
</comment>
<dbReference type="InterPro" id="IPR011010">
    <property type="entry name" value="DNA_brk_join_enz"/>
</dbReference>
<reference evidence="9 10" key="1">
    <citation type="journal article" date="2014" name="PLoS Genet.">
        <title>Phylogenetically driven sequencing of extremely halophilic archaea reveals strategies for static and dynamic osmo-response.</title>
        <authorList>
            <person name="Becker E.A."/>
            <person name="Seitzer P.M."/>
            <person name="Tritt A."/>
            <person name="Larsen D."/>
            <person name="Krusor M."/>
            <person name="Yao A.I."/>
            <person name="Wu D."/>
            <person name="Madern D."/>
            <person name="Eisen J.A."/>
            <person name="Darling A.E."/>
            <person name="Facciotti M.T."/>
        </authorList>
    </citation>
    <scope>NUCLEOTIDE SEQUENCE [LARGE SCALE GENOMIC DNA]</scope>
    <source>
        <strain evidence="9 10">ATCC BAA-897</strain>
    </source>
</reference>
<evidence type="ECO:0000313" key="10">
    <source>
        <dbReference type="Proteomes" id="UP000011508"/>
    </source>
</evidence>
<evidence type="ECO:0000256" key="1">
    <source>
        <dbReference type="ARBA" id="ARBA00008857"/>
    </source>
</evidence>
<feature type="domain" description="Core-binding (CB)" evidence="8">
    <location>
        <begin position="4"/>
        <end position="83"/>
    </location>
</feature>
<dbReference type="InterPro" id="IPR013762">
    <property type="entry name" value="Integrase-like_cat_sf"/>
</dbReference>
<evidence type="ECO:0000256" key="5">
    <source>
        <dbReference type="PROSITE-ProRule" id="PRU01248"/>
    </source>
</evidence>
<feature type="region of interest" description="Disordered" evidence="6">
    <location>
        <begin position="96"/>
        <end position="118"/>
    </location>
</feature>
<organism evidence="9 10">
    <name type="scientific">Haloferax sulfurifontis ATCC BAA-897</name>
    <dbReference type="NCBI Taxonomy" id="662480"/>
    <lineage>
        <taxon>Archaea</taxon>
        <taxon>Methanobacteriati</taxon>
        <taxon>Methanobacteriota</taxon>
        <taxon>Stenosarchaea group</taxon>
        <taxon>Halobacteria</taxon>
        <taxon>Halobacteriales</taxon>
        <taxon>Haloferacaceae</taxon>
        <taxon>Haloferax</taxon>
    </lineage>
</organism>
<name>M0IBP8_9EURY</name>
<dbReference type="Proteomes" id="UP000011508">
    <property type="component" value="Unassembled WGS sequence"/>
</dbReference>
<comment type="caution">
    <text evidence="9">The sequence shown here is derived from an EMBL/GenBank/DDBJ whole genome shotgun (WGS) entry which is preliminary data.</text>
</comment>
<keyword evidence="4" id="KW-0233">DNA recombination</keyword>
<dbReference type="PROSITE" id="PS51898">
    <property type="entry name" value="TYR_RECOMBINASE"/>
    <property type="match status" value="1"/>
</dbReference>
<dbReference type="SUPFAM" id="SSF56349">
    <property type="entry name" value="DNA breaking-rejoining enzymes"/>
    <property type="match status" value="1"/>
</dbReference>
<gene>
    <name evidence="9" type="ORF">C441_10356</name>
</gene>
<dbReference type="GO" id="GO:0015074">
    <property type="term" value="P:DNA integration"/>
    <property type="evidence" value="ECO:0007669"/>
    <property type="project" value="UniProtKB-KW"/>
</dbReference>
<dbReference type="OrthoDB" id="142231at2157"/>
<dbReference type="InterPro" id="IPR044068">
    <property type="entry name" value="CB"/>
</dbReference>
<protein>
    <submittedName>
        <fullName evidence="9">Site-specific recombinase xerd</fullName>
    </submittedName>
</protein>
<keyword evidence="3 5" id="KW-0238">DNA-binding</keyword>
<dbReference type="GO" id="GO:0003677">
    <property type="term" value="F:DNA binding"/>
    <property type="evidence" value="ECO:0007669"/>
    <property type="project" value="UniProtKB-UniRule"/>
</dbReference>
<dbReference type="InterPro" id="IPR010998">
    <property type="entry name" value="Integrase_recombinase_N"/>
</dbReference>
<keyword evidence="2" id="KW-0229">DNA integration</keyword>
<feature type="domain" description="Tyr recombinase" evidence="7">
    <location>
        <begin position="122"/>
        <end position="313"/>
    </location>
</feature>
<evidence type="ECO:0000259" key="8">
    <source>
        <dbReference type="PROSITE" id="PS51900"/>
    </source>
</evidence>
<accession>M0IBP8</accession>
<dbReference type="GO" id="GO:0006310">
    <property type="term" value="P:DNA recombination"/>
    <property type="evidence" value="ECO:0007669"/>
    <property type="project" value="UniProtKB-KW"/>
</dbReference>
<dbReference type="EMBL" id="AOLM01000018">
    <property type="protein sequence ID" value="ELZ93283.1"/>
    <property type="molecule type" value="Genomic_DNA"/>
</dbReference>
<evidence type="ECO:0000256" key="6">
    <source>
        <dbReference type="SAM" id="MobiDB-lite"/>
    </source>
</evidence>
<dbReference type="InterPro" id="IPR050090">
    <property type="entry name" value="Tyrosine_recombinase_XerCD"/>
</dbReference>
<dbReference type="AlphaFoldDB" id="M0IBP8"/>
<dbReference type="InterPro" id="IPR004107">
    <property type="entry name" value="Integrase_SAM-like_N"/>
</dbReference>
<dbReference type="Pfam" id="PF00589">
    <property type="entry name" value="Phage_integrase"/>
    <property type="match status" value="1"/>
</dbReference>
<dbReference type="InterPro" id="IPR002104">
    <property type="entry name" value="Integrase_catalytic"/>
</dbReference>
<proteinExistence type="inferred from homology"/>
<keyword evidence="10" id="KW-1185">Reference proteome</keyword>
<evidence type="ECO:0000256" key="3">
    <source>
        <dbReference type="ARBA" id="ARBA00023125"/>
    </source>
</evidence>
<evidence type="ECO:0000313" key="9">
    <source>
        <dbReference type="EMBL" id="ELZ93283.1"/>
    </source>
</evidence>
<dbReference type="PANTHER" id="PTHR30349">
    <property type="entry name" value="PHAGE INTEGRASE-RELATED"/>
    <property type="match status" value="1"/>
</dbReference>
<sequence>MNDDDFQQVLSRVERNKSDSTATQYLSKIKKFRDWIQEQGKDFEEADAIDVEDWLAELDEFYSNASSVGKASAALVAAYEELNKLIEAGRVDGRGWVGDTPPQRASYTPKDTDTQKARESKEDLHFLKPEQVDAMAKKAEKLRDELIIRLLFQTGMRVSELCEIREKDVDTDDRSIKIRGKGRKNRTVYYQPSLDLLIDVWQNERRPAVFHAEDSPYLFPTSHSVNITKYTVGEIVREAADAAGFQEVYGTNTEGVELHSVTPHVLRHSFAMAAISNDWDVYTLSQALGHESTEITTSTYLHDDADSVRAAYHDRGPAESAD</sequence>